<reference evidence="2" key="1">
    <citation type="journal article" date="2023" name="Nat. Plants">
        <title>Single-cell RNA sequencing provides a high-resolution roadmap for understanding the multicellular compartmentation of specialized metabolism.</title>
        <authorList>
            <person name="Sun S."/>
            <person name="Shen X."/>
            <person name="Li Y."/>
            <person name="Li Y."/>
            <person name="Wang S."/>
            <person name="Li R."/>
            <person name="Zhang H."/>
            <person name="Shen G."/>
            <person name="Guo B."/>
            <person name="Wei J."/>
            <person name="Xu J."/>
            <person name="St-Pierre B."/>
            <person name="Chen S."/>
            <person name="Sun C."/>
        </authorList>
    </citation>
    <scope>NUCLEOTIDE SEQUENCE [LARGE SCALE GENOMIC DNA]</scope>
</reference>
<dbReference type="EMBL" id="CM044704">
    <property type="protein sequence ID" value="KAI5668116.1"/>
    <property type="molecule type" value="Genomic_DNA"/>
</dbReference>
<organism evidence="1 2">
    <name type="scientific">Catharanthus roseus</name>
    <name type="common">Madagascar periwinkle</name>
    <name type="synonym">Vinca rosea</name>
    <dbReference type="NCBI Taxonomy" id="4058"/>
    <lineage>
        <taxon>Eukaryota</taxon>
        <taxon>Viridiplantae</taxon>
        <taxon>Streptophyta</taxon>
        <taxon>Embryophyta</taxon>
        <taxon>Tracheophyta</taxon>
        <taxon>Spermatophyta</taxon>
        <taxon>Magnoliopsida</taxon>
        <taxon>eudicotyledons</taxon>
        <taxon>Gunneridae</taxon>
        <taxon>Pentapetalae</taxon>
        <taxon>asterids</taxon>
        <taxon>lamiids</taxon>
        <taxon>Gentianales</taxon>
        <taxon>Apocynaceae</taxon>
        <taxon>Rauvolfioideae</taxon>
        <taxon>Vinceae</taxon>
        <taxon>Catharanthinae</taxon>
        <taxon>Catharanthus</taxon>
    </lineage>
</organism>
<proteinExistence type="predicted"/>
<protein>
    <submittedName>
        <fullName evidence="1">Uncharacterized protein</fullName>
    </submittedName>
</protein>
<evidence type="ECO:0000313" key="2">
    <source>
        <dbReference type="Proteomes" id="UP001060085"/>
    </source>
</evidence>
<evidence type="ECO:0000313" key="1">
    <source>
        <dbReference type="EMBL" id="KAI5668116.1"/>
    </source>
</evidence>
<sequence length="102" mass="11831">MVADVTMGNRFQNSSNAKHPFPKLARTSVRRSLLSTANGMQFVCSHLEGCMQLVEQEDIRSFYRAYAKNTYMEKHNNQIGPLWVLFSNLTLFNLNYHMEVKL</sequence>
<keyword evidence="2" id="KW-1185">Reference proteome</keyword>
<comment type="caution">
    <text evidence="1">The sequence shown here is derived from an EMBL/GenBank/DDBJ whole genome shotgun (WGS) entry which is preliminary data.</text>
</comment>
<name>A0ACC0B640_CATRO</name>
<gene>
    <name evidence="1" type="ORF">M9H77_17969</name>
</gene>
<dbReference type="Proteomes" id="UP001060085">
    <property type="component" value="Linkage Group LG04"/>
</dbReference>
<accession>A0ACC0B640</accession>